<keyword evidence="5 6" id="KW-0472">Membrane</keyword>
<evidence type="ECO:0000313" key="8">
    <source>
        <dbReference type="EMBL" id="MSU06454.1"/>
    </source>
</evidence>
<dbReference type="PANTHER" id="PTHR10010:SF46">
    <property type="entry name" value="SODIUM-DEPENDENT PHOSPHATE TRANSPORT PROTEIN 2B"/>
    <property type="match status" value="1"/>
</dbReference>
<organism evidence="8 9">
    <name type="scientific">Bullifex porci</name>
    <dbReference type="NCBI Taxonomy" id="2606638"/>
    <lineage>
        <taxon>Bacteria</taxon>
        <taxon>Pseudomonadati</taxon>
        <taxon>Spirochaetota</taxon>
        <taxon>Spirochaetia</taxon>
        <taxon>Spirochaetales</taxon>
        <taxon>Spirochaetaceae</taxon>
        <taxon>Bullifex</taxon>
    </lineage>
</organism>
<comment type="caution">
    <text evidence="8">The sequence shown here is derived from an EMBL/GenBank/DDBJ whole genome shotgun (WGS) entry which is preliminary data.</text>
</comment>
<proteinExistence type="predicted"/>
<evidence type="ECO:0000256" key="1">
    <source>
        <dbReference type="ARBA" id="ARBA00004651"/>
    </source>
</evidence>
<feature type="transmembrane region" description="Helical" evidence="6">
    <location>
        <begin position="50"/>
        <end position="74"/>
    </location>
</feature>
<evidence type="ECO:0000256" key="2">
    <source>
        <dbReference type="ARBA" id="ARBA00022475"/>
    </source>
</evidence>
<dbReference type="InterPro" id="IPR038078">
    <property type="entry name" value="PhoU-like_sf"/>
</dbReference>
<dbReference type="SUPFAM" id="SSF109755">
    <property type="entry name" value="PhoU-like"/>
    <property type="match status" value="1"/>
</dbReference>
<dbReference type="NCBIfam" id="NF037997">
    <property type="entry name" value="Na_Pi_symport"/>
    <property type="match status" value="1"/>
</dbReference>
<dbReference type="Gene3D" id="1.20.58.220">
    <property type="entry name" value="Phosphate transport system protein phou homolog 2, domain 2"/>
    <property type="match status" value="1"/>
</dbReference>
<feature type="transmembrane region" description="Helical" evidence="6">
    <location>
        <begin position="253"/>
        <end position="278"/>
    </location>
</feature>
<keyword evidence="2" id="KW-1003">Cell membrane</keyword>
<dbReference type="RefSeq" id="WP_154425424.1">
    <property type="nucleotide sequence ID" value="NZ_VUNN01000011.1"/>
</dbReference>
<evidence type="ECO:0000313" key="9">
    <source>
        <dbReference type="Proteomes" id="UP000460549"/>
    </source>
</evidence>
<name>A0A7X2TQG6_9SPIO</name>
<dbReference type="Pfam" id="PF02690">
    <property type="entry name" value="Na_Pi_cotrans"/>
    <property type="match status" value="1"/>
</dbReference>
<comment type="subcellular location">
    <subcellularLocation>
        <location evidence="1">Cell membrane</location>
        <topology evidence="1">Multi-pass membrane protein</topology>
    </subcellularLocation>
</comment>
<keyword evidence="9" id="KW-1185">Reference proteome</keyword>
<accession>A0A7X2TQG6</accession>
<evidence type="ECO:0000256" key="3">
    <source>
        <dbReference type="ARBA" id="ARBA00022692"/>
    </source>
</evidence>
<feature type="transmembrane region" description="Helical" evidence="6">
    <location>
        <begin position="114"/>
        <end position="133"/>
    </location>
</feature>
<evidence type="ECO:0000256" key="4">
    <source>
        <dbReference type="ARBA" id="ARBA00022989"/>
    </source>
</evidence>
<feature type="transmembrane region" description="Helical" evidence="6">
    <location>
        <begin position="81"/>
        <end position="102"/>
    </location>
</feature>
<keyword evidence="3 6" id="KW-0812">Transmembrane</keyword>
<dbReference type="InterPro" id="IPR003841">
    <property type="entry name" value="Na/Pi_transpt"/>
</dbReference>
<keyword evidence="4 6" id="KW-1133">Transmembrane helix</keyword>
<dbReference type="Proteomes" id="UP000460549">
    <property type="component" value="Unassembled WGS sequence"/>
</dbReference>
<evidence type="ECO:0000259" key="7">
    <source>
        <dbReference type="Pfam" id="PF01895"/>
    </source>
</evidence>
<dbReference type="AlphaFoldDB" id="A0A7X2TQG6"/>
<dbReference type="Pfam" id="PF01895">
    <property type="entry name" value="PhoU"/>
    <property type="match status" value="2"/>
</dbReference>
<protein>
    <submittedName>
        <fullName evidence="8">Na/Pi cotransporter family protein</fullName>
    </submittedName>
</protein>
<dbReference type="GO" id="GO:0005886">
    <property type="term" value="C:plasma membrane"/>
    <property type="evidence" value="ECO:0007669"/>
    <property type="project" value="UniProtKB-SubCell"/>
</dbReference>
<reference evidence="8 9" key="1">
    <citation type="submission" date="2019-08" db="EMBL/GenBank/DDBJ databases">
        <title>In-depth cultivation of the pig gut microbiome towards novel bacterial diversity and tailored functional studies.</title>
        <authorList>
            <person name="Wylensek D."/>
            <person name="Hitch T.C.A."/>
            <person name="Clavel T."/>
        </authorList>
    </citation>
    <scope>NUCLEOTIDE SEQUENCE [LARGE SCALE GENOMIC DNA]</scope>
    <source>
        <strain evidence="8 9">NM-380-WT-3C1</strain>
    </source>
</reference>
<evidence type="ECO:0000256" key="6">
    <source>
        <dbReference type="SAM" id="Phobius"/>
    </source>
</evidence>
<dbReference type="InterPro" id="IPR026022">
    <property type="entry name" value="PhoU_dom"/>
</dbReference>
<feature type="domain" description="PhoU" evidence="7">
    <location>
        <begin position="471"/>
        <end position="547"/>
    </location>
</feature>
<feature type="transmembrane region" description="Helical" evidence="6">
    <location>
        <begin position="186"/>
        <end position="212"/>
    </location>
</feature>
<feature type="transmembrane region" description="Helical" evidence="6">
    <location>
        <begin position="224"/>
        <end position="247"/>
    </location>
</feature>
<dbReference type="PANTHER" id="PTHR10010">
    <property type="entry name" value="SOLUTE CARRIER FAMILY 34 SODIUM PHOSPHATE , MEMBER 2-RELATED"/>
    <property type="match status" value="1"/>
</dbReference>
<feature type="transmembrane region" description="Helical" evidence="6">
    <location>
        <begin position="145"/>
        <end position="166"/>
    </location>
</feature>
<sequence length="590" mass="64750">MDFVDALTLLGGVALFLFGMTLMGDALKLVAGNKLELILYRLSGTPIKGILLGTGVTAVIQSSSATSVMVVGFVNSGMMKINQAISIIMGAIIGTSVTGWIISLSDISGGGGILSLFSTEVLSAITAIIGIYLRMFNKERNKQHIGDILLGFSILMFGMKSMSSSVSDLRNSEVFINLLTKFTNPFLGILIGLIFTTIIQSASAAIGILQALSATGAITFEIALPIIMGIAIGAAVPVLLSAFGATVEGKRTAVSYLVVDFLGSLIFSILFYSLNFFFHFSFMSTPLRSVNIALINTVFRVAIVLILMPSINIIENIISMLIKDEAVSSEAELDEINSLEERFISYPPLAVENSKLAIRKMGELALKNIYDALDLLVLSYSDDGYKEVERIENIIDKYEDKIGTYLTKVAVRELPSDLNRSVTKFLHTLTDYERISDHALNLAQSAKEIKDKNITFTSDAIREIRNITGALKRILAMVVEAFNNNDIELAYKIEPLEEIIDELCIKMKANHIARLTAGSCTLLNGYIYNDMVGDFERISDHCSNIAATMIEMEGGVLGIHTYTNDIKSRHTHNYEENYRKFKNEFNLMTT</sequence>
<dbReference type="EMBL" id="VUNN01000011">
    <property type="protein sequence ID" value="MSU06454.1"/>
    <property type="molecule type" value="Genomic_DNA"/>
</dbReference>
<feature type="transmembrane region" description="Helical" evidence="6">
    <location>
        <begin position="290"/>
        <end position="311"/>
    </location>
</feature>
<dbReference type="GO" id="GO:0044341">
    <property type="term" value="P:sodium-dependent phosphate transport"/>
    <property type="evidence" value="ECO:0007669"/>
    <property type="project" value="InterPro"/>
</dbReference>
<gene>
    <name evidence="8" type="ORF">FYJ80_06615</name>
</gene>
<evidence type="ECO:0000256" key="5">
    <source>
        <dbReference type="ARBA" id="ARBA00023136"/>
    </source>
</evidence>
<dbReference type="GO" id="GO:0005436">
    <property type="term" value="F:sodium:phosphate symporter activity"/>
    <property type="evidence" value="ECO:0007669"/>
    <property type="project" value="InterPro"/>
</dbReference>
<feature type="domain" description="PhoU" evidence="7">
    <location>
        <begin position="358"/>
        <end position="445"/>
    </location>
</feature>